<evidence type="ECO:0000256" key="1">
    <source>
        <dbReference type="ARBA" id="ARBA00004613"/>
    </source>
</evidence>
<keyword evidence="4" id="KW-0372">Hormone</keyword>
<evidence type="ECO:0000256" key="5">
    <source>
        <dbReference type="ARBA" id="ARBA00023157"/>
    </source>
</evidence>
<dbReference type="AlphaFoldDB" id="A0A671Z442"/>
<sequence length="216" mass="23062">MLNSAALTSVMRVALMMLMILGTGVEAAPTERGSVKTPHPLPSLTQVTAVPQKPSALNPSQYLKYWLLRTKAARVDGTTRITDRTTTGTIAAGTRAGPLKTGTGTASPDKRAQMLKMISALEELHRTFNSTLSSRITIMSRANGRNSGRKNKVPPAADGGVKLTTAAPAAVDSTVSRASADDIVPSLTGRNLKKSLPPQTKKTNKRVCFWKYCSQN</sequence>
<evidence type="ECO:0000256" key="6">
    <source>
        <dbReference type="SAM" id="SignalP"/>
    </source>
</evidence>
<comment type="subcellular location">
    <subcellularLocation>
        <location evidence="1">Secreted</location>
    </subcellularLocation>
</comment>
<name>A0A671Z442_SPAAU</name>
<dbReference type="Proteomes" id="UP000472265">
    <property type="component" value="Chromosome 24"/>
</dbReference>
<gene>
    <name evidence="7" type="primary">urp2</name>
</gene>
<dbReference type="InParanoid" id="A0A671Z442"/>
<dbReference type="Ensembl" id="ENSSAUT00010072900.1">
    <property type="protein sequence ID" value="ENSSAUP00010069654.1"/>
    <property type="gene ID" value="ENSSAUG00010027568.1"/>
</dbReference>
<keyword evidence="6" id="KW-0732">Signal</keyword>
<reference evidence="7" key="3">
    <citation type="submission" date="2025-09" db="UniProtKB">
        <authorList>
            <consortium name="Ensembl"/>
        </authorList>
    </citation>
    <scope>IDENTIFICATION</scope>
</reference>
<keyword evidence="5" id="KW-1015">Disulfide bond</keyword>
<protein>
    <submittedName>
        <fullName evidence="7">Uncharacterized LOC115576853</fullName>
    </submittedName>
</protein>
<comment type="similarity">
    <text evidence="2">Belongs to the urotensin-2 family.</text>
</comment>
<dbReference type="InterPro" id="IPR001483">
    <property type="entry name" value="Urotensin_II"/>
</dbReference>
<dbReference type="OrthoDB" id="8854060at2759"/>
<feature type="signal peptide" evidence="6">
    <location>
        <begin position="1"/>
        <end position="27"/>
    </location>
</feature>
<evidence type="ECO:0000256" key="2">
    <source>
        <dbReference type="ARBA" id="ARBA00006719"/>
    </source>
</evidence>
<dbReference type="GO" id="GO:0008217">
    <property type="term" value="P:regulation of blood pressure"/>
    <property type="evidence" value="ECO:0007669"/>
    <property type="project" value="InterPro"/>
</dbReference>
<dbReference type="GO" id="GO:0005576">
    <property type="term" value="C:extracellular region"/>
    <property type="evidence" value="ECO:0007669"/>
    <property type="project" value="UniProtKB-SubCell"/>
</dbReference>
<proteinExistence type="inferred from homology"/>
<dbReference type="PROSITE" id="PS00984">
    <property type="entry name" value="UROTENSIN_II"/>
    <property type="match status" value="1"/>
</dbReference>
<organism evidence="7 8">
    <name type="scientific">Sparus aurata</name>
    <name type="common">Gilthead sea bream</name>
    <dbReference type="NCBI Taxonomy" id="8175"/>
    <lineage>
        <taxon>Eukaryota</taxon>
        <taxon>Metazoa</taxon>
        <taxon>Chordata</taxon>
        <taxon>Craniata</taxon>
        <taxon>Vertebrata</taxon>
        <taxon>Euteleostomi</taxon>
        <taxon>Actinopterygii</taxon>
        <taxon>Neopterygii</taxon>
        <taxon>Teleostei</taxon>
        <taxon>Neoteleostei</taxon>
        <taxon>Acanthomorphata</taxon>
        <taxon>Eupercaria</taxon>
        <taxon>Spariformes</taxon>
        <taxon>Sparidae</taxon>
        <taxon>Sparus</taxon>
    </lineage>
</organism>
<reference evidence="7" key="1">
    <citation type="submission" date="2021-04" db="EMBL/GenBank/DDBJ databases">
        <authorList>
            <consortium name="Wellcome Sanger Institute Data Sharing"/>
        </authorList>
    </citation>
    <scope>NUCLEOTIDE SEQUENCE [LARGE SCALE GENOMIC DNA]</scope>
</reference>
<evidence type="ECO:0000256" key="4">
    <source>
        <dbReference type="ARBA" id="ARBA00022702"/>
    </source>
</evidence>
<dbReference type="GO" id="GO:0005179">
    <property type="term" value="F:hormone activity"/>
    <property type="evidence" value="ECO:0007669"/>
    <property type="project" value="UniProtKB-KW"/>
</dbReference>
<evidence type="ECO:0000256" key="3">
    <source>
        <dbReference type="ARBA" id="ARBA00022525"/>
    </source>
</evidence>
<dbReference type="GeneTree" id="ENSGT00690000103830"/>
<feature type="chain" id="PRO_5025374174" evidence="6">
    <location>
        <begin position="28"/>
        <end position="216"/>
    </location>
</feature>
<keyword evidence="8" id="KW-1185">Reference proteome</keyword>
<evidence type="ECO:0000313" key="8">
    <source>
        <dbReference type="Proteomes" id="UP000472265"/>
    </source>
</evidence>
<evidence type="ECO:0000313" key="7">
    <source>
        <dbReference type="Ensembl" id="ENSSAUP00010069654.1"/>
    </source>
</evidence>
<keyword evidence="3" id="KW-0964">Secreted</keyword>
<dbReference type="OMA" id="MMLMILG"/>
<dbReference type="GO" id="GO:0097746">
    <property type="term" value="P:blood vessel diameter maintenance"/>
    <property type="evidence" value="ECO:0007669"/>
    <property type="project" value="InterPro"/>
</dbReference>
<reference evidence="7" key="2">
    <citation type="submission" date="2025-08" db="UniProtKB">
        <authorList>
            <consortium name="Ensembl"/>
        </authorList>
    </citation>
    <scope>IDENTIFICATION</scope>
</reference>
<accession>A0A671Z442</accession>